<dbReference type="PROSITE" id="PS50883">
    <property type="entry name" value="EAL"/>
    <property type="match status" value="1"/>
</dbReference>
<evidence type="ECO:0000256" key="1">
    <source>
        <dbReference type="SAM" id="MobiDB-lite"/>
    </source>
</evidence>
<dbReference type="PROSITE" id="PS51833">
    <property type="entry name" value="HDOD"/>
    <property type="match status" value="1"/>
</dbReference>
<sequence length="433" mass="48547">MSDTFLGIQPIFDRERRIVAYELLFRSAAAAQAFDHGSIDPDQATSQVILNAFIDIGVEHLGDDKLLFLNLTEGLLASELIQALPPERVVLEILETVRITPDLVESARRLVEQGFTLALDDFIYTPEWEPLLALAHIVKFDVLDDDHAAIAAKIASLPAGYRPRLLAEKIETQQQFQDCLGLGFDLFQGYHLARPEVLSGKRPPANCLQALRLLARLQDETISLQEVERIVSQDVTLSYRLLRFIGNAAISQGRPIQTLMQAITLVGLRTVRQWAALLALGALDLGNPYSFTRSLTYARFCQIVGERHFNAEKDALFTVGLFSNLDEILLIPLREALEHLPLDARIKQAILKHEGFLGDVLAKAQRFEDGDRTAEVSLPGLGAETLAIYFLEAFAWARDLQRQVESSDRGSRPRSHHESRNDLRSQARPRRLT</sequence>
<dbReference type="PANTHER" id="PTHR33525">
    <property type="match status" value="1"/>
</dbReference>
<dbReference type="EMBL" id="CP001896">
    <property type="protein sequence ID" value="ADC61979.1"/>
    <property type="molecule type" value="Genomic_DNA"/>
</dbReference>
<evidence type="ECO:0000259" key="2">
    <source>
        <dbReference type="PROSITE" id="PS50883"/>
    </source>
</evidence>
<dbReference type="Pfam" id="PF08668">
    <property type="entry name" value="HDOD"/>
    <property type="match status" value="1"/>
</dbReference>
<dbReference type="Pfam" id="PF00563">
    <property type="entry name" value="EAL"/>
    <property type="match status" value="1"/>
</dbReference>
<gene>
    <name evidence="4" type="ordered locus">Alvin_1040</name>
</gene>
<dbReference type="InterPro" id="IPR035919">
    <property type="entry name" value="EAL_sf"/>
</dbReference>
<dbReference type="InterPro" id="IPR013976">
    <property type="entry name" value="HDOD"/>
</dbReference>
<dbReference type="InterPro" id="IPR014408">
    <property type="entry name" value="dGMP_Pdiesterase_EAL/HD-GYP"/>
</dbReference>
<feature type="compositionally biased region" description="Basic and acidic residues" evidence="1">
    <location>
        <begin position="405"/>
        <end position="425"/>
    </location>
</feature>
<dbReference type="STRING" id="572477.Alvin_1040"/>
<dbReference type="eggNOG" id="COG3434">
    <property type="taxonomic scope" value="Bacteria"/>
</dbReference>
<feature type="region of interest" description="Disordered" evidence="1">
    <location>
        <begin position="405"/>
        <end position="433"/>
    </location>
</feature>
<feature type="domain" description="HDOD" evidence="3">
    <location>
        <begin position="203"/>
        <end position="392"/>
    </location>
</feature>
<dbReference type="Gene3D" id="3.20.20.450">
    <property type="entry name" value="EAL domain"/>
    <property type="match status" value="1"/>
</dbReference>
<dbReference type="PANTHER" id="PTHR33525:SF4">
    <property type="entry name" value="CYCLIC DI-GMP PHOSPHODIESTERASE CDGJ"/>
    <property type="match status" value="1"/>
</dbReference>
<accession>D3RRS5</accession>
<proteinExistence type="predicted"/>
<dbReference type="Gene3D" id="1.10.3210.10">
    <property type="entry name" value="Hypothetical protein af1432"/>
    <property type="match status" value="1"/>
</dbReference>
<dbReference type="OrthoDB" id="9804751at2"/>
<dbReference type="SUPFAM" id="SSF141868">
    <property type="entry name" value="EAL domain-like"/>
    <property type="match status" value="1"/>
</dbReference>
<dbReference type="Proteomes" id="UP000001441">
    <property type="component" value="Chromosome"/>
</dbReference>
<evidence type="ECO:0000313" key="4">
    <source>
        <dbReference type="EMBL" id="ADC61979.1"/>
    </source>
</evidence>
<name>D3RRS5_ALLVD</name>
<dbReference type="InterPro" id="IPR001633">
    <property type="entry name" value="EAL_dom"/>
</dbReference>
<feature type="domain" description="EAL" evidence="2">
    <location>
        <begin position="1"/>
        <end position="209"/>
    </location>
</feature>
<protein>
    <submittedName>
        <fullName evidence="4">Diguanylate phosphodiesterase</fullName>
    </submittedName>
</protein>
<evidence type="ECO:0000313" key="5">
    <source>
        <dbReference type="Proteomes" id="UP000001441"/>
    </source>
</evidence>
<keyword evidence="5" id="KW-1185">Reference proteome</keyword>
<dbReference type="RefSeq" id="WP_012970255.1">
    <property type="nucleotide sequence ID" value="NC_013851.1"/>
</dbReference>
<evidence type="ECO:0000259" key="3">
    <source>
        <dbReference type="PROSITE" id="PS51833"/>
    </source>
</evidence>
<dbReference type="PIRSF" id="PIRSF003180">
    <property type="entry name" value="DiGMPpdiest_YuxH"/>
    <property type="match status" value="1"/>
</dbReference>
<dbReference type="AlphaFoldDB" id="D3RRS5"/>
<dbReference type="SUPFAM" id="SSF109604">
    <property type="entry name" value="HD-domain/PDEase-like"/>
    <property type="match status" value="1"/>
</dbReference>
<dbReference type="InterPro" id="IPR052340">
    <property type="entry name" value="RNase_Y/CdgJ"/>
</dbReference>
<dbReference type="HOGENOM" id="CLU_044951_2_0_6"/>
<dbReference type="KEGG" id="alv:Alvin_1040"/>
<organism evidence="4 5">
    <name type="scientific">Allochromatium vinosum (strain ATCC 17899 / DSM 180 / NBRC 103801 / NCIMB 10441 / D)</name>
    <name type="common">Chromatium vinosum</name>
    <dbReference type="NCBI Taxonomy" id="572477"/>
    <lineage>
        <taxon>Bacteria</taxon>
        <taxon>Pseudomonadati</taxon>
        <taxon>Pseudomonadota</taxon>
        <taxon>Gammaproteobacteria</taxon>
        <taxon>Chromatiales</taxon>
        <taxon>Chromatiaceae</taxon>
        <taxon>Allochromatium</taxon>
    </lineage>
</organism>
<dbReference type="SMART" id="SM00052">
    <property type="entry name" value="EAL"/>
    <property type="match status" value="1"/>
</dbReference>
<reference evidence="4 5" key="1">
    <citation type="journal article" date="2011" name="Stand. Genomic Sci.">
        <title>Complete genome sequence of Allochromatium vinosum DSM 180(T).</title>
        <authorList>
            <person name="Weissgerber T."/>
            <person name="Zigann R."/>
            <person name="Bruce D."/>
            <person name="Chang Y.J."/>
            <person name="Detter J.C."/>
            <person name="Han C."/>
            <person name="Hauser L."/>
            <person name="Jeffries C.D."/>
            <person name="Land M."/>
            <person name="Munk A.C."/>
            <person name="Tapia R."/>
            <person name="Dahl C."/>
        </authorList>
    </citation>
    <scope>NUCLEOTIDE SEQUENCE [LARGE SCALE GENOMIC DNA]</scope>
    <source>
        <strain evidence="5">ATCC 17899 / DSM 180 / NBRC 103801 / NCIMB 10441 / D</strain>
    </source>
</reference>